<evidence type="ECO:0000256" key="12">
    <source>
        <dbReference type="ARBA" id="ARBA00034535"/>
    </source>
</evidence>
<evidence type="ECO:0000256" key="7">
    <source>
        <dbReference type="ARBA" id="ARBA00022989"/>
    </source>
</evidence>
<dbReference type="Proteomes" id="UP000076632">
    <property type="component" value="Unassembled WGS sequence"/>
</dbReference>
<evidence type="ECO:0000256" key="10">
    <source>
        <dbReference type="ARBA" id="ARBA00023140"/>
    </source>
</evidence>
<dbReference type="Pfam" id="PF04088">
    <property type="entry name" value="Peroxin-13_N"/>
    <property type="match status" value="1"/>
</dbReference>
<evidence type="ECO:0000256" key="5">
    <source>
        <dbReference type="ARBA" id="ARBA00022692"/>
    </source>
</evidence>
<keyword evidence="19" id="KW-1185">Reference proteome</keyword>
<comment type="subunit">
    <text evidence="13">Interacts (via SH3 domain) with PEX14 (via SH3-binding motif); forming the PEX13-PEX14 docking complex.</text>
</comment>
<keyword evidence="8" id="KW-0811">Translocation</keyword>
<dbReference type="PROSITE" id="PS50002">
    <property type="entry name" value="SH3"/>
    <property type="match status" value="1"/>
</dbReference>
<feature type="region of interest" description="Disordered" evidence="15">
    <location>
        <begin position="301"/>
        <end position="334"/>
    </location>
</feature>
<comment type="subcellular location">
    <subcellularLocation>
        <location evidence="1">Peroxisome membrane</location>
        <topology evidence="1">Single-pass membrane protein</topology>
    </subcellularLocation>
</comment>
<dbReference type="STRING" id="1328760.A0A165JDX3"/>
<dbReference type="FunFam" id="2.30.30.40:FF:000128">
    <property type="entry name" value="Peroxisomal membrane protein (Pex13)"/>
    <property type="match status" value="1"/>
</dbReference>
<evidence type="ECO:0000259" key="17">
    <source>
        <dbReference type="PROSITE" id="PS50002"/>
    </source>
</evidence>
<evidence type="ECO:0000256" key="14">
    <source>
        <dbReference type="PROSITE-ProRule" id="PRU00192"/>
    </source>
</evidence>
<organism evidence="18 19">
    <name type="scientific">Xylona heveae (strain CBS 132557 / TC161)</name>
    <dbReference type="NCBI Taxonomy" id="1328760"/>
    <lineage>
        <taxon>Eukaryota</taxon>
        <taxon>Fungi</taxon>
        <taxon>Dikarya</taxon>
        <taxon>Ascomycota</taxon>
        <taxon>Pezizomycotina</taxon>
        <taxon>Xylonomycetes</taxon>
        <taxon>Xylonales</taxon>
        <taxon>Xylonaceae</taxon>
        <taxon>Xylona</taxon>
    </lineage>
</organism>
<keyword evidence="10" id="KW-0576">Peroxisome</keyword>
<feature type="transmembrane region" description="Helical" evidence="16">
    <location>
        <begin position="182"/>
        <end position="204"/>
    </location>
</feature>
<dbReference type="RefSeq" id="XP_018191666.1">
    <property type="nucleotide sequence ID" value="XM_018329705.1"/>
</dbReference>
<dbReference type="CDD" id="cd11771">
    <property type="entry name" value="SH3_Pex13p_fungal"/>
    <property type="match status" value="1"/>
</dbReference>
<evidence type="ECO:0000256" key="2">
    <source>
        <dbReference type="ARBA" id="ARBA00006033"/>
    </source>
</evidence>
<dbReference type="PANTHER" id="PTHR19332:SF1">
    <property type="entry name" value="PEROXISOMAL MEMBRANE PROTEIN PEX13"/>
    <property type="match status" value="1"/>
</dbReference>
<keyword evidence="6" id="KW-0653">Protein transport</keyword>
<reference evidence="18 19" key="1">
    <citation type="journal article" date="2016" name="Fungal Biol.">
        <title>The genome of Xylona heveae provides a window into fungal endophytism.</title>
        <authorList>
            <person name="Gazis R."/>
            <person name="Kuo A."/>
            <person name="Riley R."/>
            <person name="LaButti K."/>
            <person name="Lipzen A."/>
            <person name="Lin J."/>
            <person name="Amirebrahimi M."/>
            <person name="Hesse C.N."/>
            <person name="Spatafora J.W."/>
            <person name="Henrissat B."/>
            <person name="Hainaut M."/>
            <person name="Grigoriev I.V."/>
            <person name="Hibbett D.S."/>
        </authorList>
    </citation>
    <scope>NUCLEOTIDE SEQUENCE [LARGE SCALE GENOMIC DNA]</scope>
    <source>
        <strain evidence="18 19">TC161</strain>
    </source>
</reference>
<evidence type="ECO:0000256" key="16">
    <source>
        <dbReference type="SAM" id="Phobius"/>
    </source>
</evidence>
<dbReference type="InterPro" id="IPR007223">
    <property type="entry name" value="Peroxin-13_N"/>
</dbReference>
<evidence type="ECO:0000256" key="8">
    <source>
        <dbReference type="ARBA" id="ARBA00023010"/>
    </source>
</evidence>
<dbReference type="InParanoid" id="A0A165JDX3"/>
<evidence type="ECO:0000256" key="6">
    <source>
        <dbReference type="ARBA" id="ARBA00022927"/>
    </source>
</evidence>
<dbReference type="InterPro" id="IPR035463">
    <property type="entry name" value="Pex13"/>
</dbReference>
<proteinExistence type="inferred from homology"/>
<dbReference type="FunCoup" id="A0A165JDX3">
    <property type="interactions" value="152"/>
</dbReference>
<keyword evidence="5 16" id="KW-0812">Transmembrane</keyword>
<dbReference type="Gene3D" id="2.30.30.40">
    <property type="entry name" value="SH3 Domains"/>
    <property type="match status" value="1"/>
</dbReference>
<evidence type="ECO:0000256" key="3">
    <source>
        <dbReference type="ARBA" id="ARBA00022443"/>
    </source>
</evidence>
<evidence type="ECO:0000256" key="1">
    <source>
        <dbReference type="ARBA" id="ARBA00004549"/>
    </source>
</evidence>
<feature type="domain" description="SH3" evidence="17">
    <location>
        <begin position="227"/>
        <end position="295"/>
    </location>
</feature>
<dbReference type="PANTHER" id="PTHR19332">
    <property type="entry name" value="PEROXISOMAL MEMBRANE PROTEIN PEX13"/>
    <property type="match status" value="1"/>
</dbReference>
<sequence length="334" mass="35770">MNSSPYGGFGGYGSYSSPYSRLGGFGGSMYGGMGGYGGMYGGMGGMGSMYGGMPGMPGDPNDPNSLTNSFGQSTQATFQIIESIVGAFGGFAQMLESTYMATHSSFFAMVSVAEQLGNLRQTLGSVLGIFTLLRWLRTLFAKVTGRPLPASATDLTPSNFAAFQGQGPNGQQGASRPSRKPFIIFVLAVFGLPYLMGKFIRAVAANQEENERRRLSAMPAQQPIDPSKLDFCRVTYDWKPENVAEGIDLEVKKGDLVAVLTKSDPMGNPSDWWRCRARDGRVGYLPSTYLETIQRKQPVMDAPATPAIEAAPKTLTEGPQKASVEDADPKKIPA</sequence>
<dbReference type="Pfam" id="PF07653">
    <property type="entry name" value="SH3_2"/>
    <property type="match status" value="1"/>
</dbReference>
<protein>
    <recommendedName>
        <fullName evidence="12">Peroxisomal membrane protein PEX13</fullName>
    </recommendedName>
    <alternativeName>
        <fullName evidence="11">Peroxin-13</fullName>
    </alternativeName>
</protein>
<comment type="similarity">
    <text evidence="2">Belongs to the peroxin-13 family.</text>
</comment>
<dbReference type="GO" id="GO:0005778">
    <property type="term" value="C:peroxisomal membrane"/>
    <property type="evidence" value="ECO:0007669"/>
    <property type="project" value="UniProtKB-SubCell"/>
</dbReference>
<dbReference type="OrthoDB" id="10037838at2759"/>
<evidence type="ECO:0000313" key="19">
    <source>
        <dbReference type="Proteomes" id="UP000076632"/>
    </source>
</evidence>
<dbReference type="EMBL" id="KV407454">
    <property type="protein sequence ID" value="KZF26111.1"/>
    <property type="molecule type" value="Genomic_DNA"/>
</dbReference>
<evidence type="ECO:0000256" key="13">
    <source>
        <dbReference type="ARBA" id="ARBA00065871"/>
    </source>
</evidence>
<dbReference type="GeneID" id="28894842"/>
<dbReference type="InterPro" id="IPR036028">
    <property type="entry name" value="SH3-like_dom_sf"/>
</dbReference>
<dbReference type="SMART" id="SM00326">
    <property type="entry name" value="SH3"/>
    <property type="match status" value="1"/>
</dbReference>
<keyword evidence="9 16" id="KW-0472">Membrane</keyword>
<accession>A0A165JDX3</accession>
<keyword evidence="7 16" id="KW-1133">Transmembrane helix</keyword>
<gene>
    <name evidence="18" type="ORF">L228DRAFT_207087</name>
</gene>
<keyword evidence="3 14" id="KW-0728">SH3 domain</keyword>
<name>A0A165JDX3_XYLHT</name>
<feature type="compositionally biased region" description="Basic and acidic residues" evidence="15">
    <location>
        <begin position="323"/>
        <end position="334"/>
    </location>
</feature>
<evidence type="ECO:0000313" key="18">
    <source>
        <dbReference type="EMBL" id="KZF26111.1"/>
    </source>
</evidence>
<dbReference type="GO" id="GO:1990429">
    <property type="term" value="C:peroxisomal importomer complex"/>
    <property type="evidence" value="ECO:0007669"/>
    <property type="project" value="TreeGrafter"/>
</dbReference>
<evidence type="ECO:0000256" key="4">
    <source>
        <dbReference type="ARBA" id="ARBA00022448"/>
    </source>
</evidence>
<dbReference type="GO" id="GO:0016560">
    <property type="term" value="P:protein import into peroxisome matrix, docking"/>
    <property type="evidence" value="ECO:0007669"/>
    <property type="project" value="InterPro"/>
</dbReference>
<dbReference type="SUPFAM" id="SSF50044">
    <property type="entry name" value="SH3-domain"/>
    <property type="match status" value="1"/>
</dbReference>
<dbReference type="InterPro" id="IPR001452">
    <property type="entry name" value="SH3_domain"/>
</dbReference>
<keyword evidence="4" id="KW-0813">Transport</keyword>
<dbReference type="OMA" id="EGWFPKK"/>
<dbReference type="AlphaFoldDB" id="A0A165JDX3"/>
<evidence type="ECO:0000256" key="9">
    <source>
        <dbReference type="ARBA" id="ARBA00023136"/>
    </source>
</evidence>
<evidence type="ECO:0000256" key="15">
    <source>
        <dbReference type="SAM" id="MobiDB-lite"/>
    </source>
</evidence>
<evidence type="ECO:0000256" key="11">
    <source>
        <dbReference type="ARBA" id="ARBA00029693"/>
    </source>
</evidence>